<feature type="region of interest" description="Disordered" evidence="1">
    <location>
        <begin position="94"/>
        <end position="117"/>
    </location>
</feature>
<feature type="chain" id="PRO_5047517069" description="DUF11 domain-containing protein" evidence="2">
    <location>
        <begin position="29"/>
        <end position="585"/>
    </location>
</feature>
<dbReference type="Gene3D" id="2.60.40.10">
    <property type="entry name" value="Immunoglobulins"/>
    <property type="match status" value="2"/>
</dbReference>
<evidence type="ECO:0000313" key="4">
    <source>
        <dbReference type="EMBL" id="GAA5504841.1"/>
    </source>
</evidence>
<feature type="region of interest" description="Disordered" evidence="1">
    <location>
        <begin position="565"/>
        <end position="585"/>
    </location>
</feature>
<feature type="compositionally biased region" description="Basic and acidic residues" evidence="1">
    <location>
        <begin position="350"/>
        <end position="390"/>
    </location>
</feature>
<accession>A0ABP9VI03</accession>
<dbReference type="InterPro" id="IPR001434">
    <property type="entry name" value="OmcB-like_DUF11"/>
</dbReference>
<dbReference type="InterPro" id="IPR047589">
    <property type="entry name" value="DUF11_rpt"/>
</dbReference>
<feature type="region of interest" description="Disordered" evidence="1">
    <location>
        <begin position="329"/>
        <end position="390"/>
    </location>
</feature>
<keyword evidence="5" id="KW-1185">Reference proteome</keyword>
<keyword evidence="2" id="KW-0732">Signal</keyword>
<feature type="signal peptide" evidence="2">
    <location>
        <begin position="1"/>
        <end position="28"/>
    </location>
</feature>
<dbReference type="InterPro" id="IPR013783">
    <property type="entry name" value="Ig-like_fold"/>
</dbReference>
<proteinExistence type="predicted"/>
<gene>
    <name evidence="4" type="ORF">Rcae01_00280</name>
</gene>
<dbReference type="NCBIfam" id="TIGR01451">
    <property type="entry name" value="B_ant_repeat"/>
    <property type="match status" value="1"/>
</dbReference>
<evidence type="ECO:0000256" key="1">
    <source>
        <dbReference type="SAM" id="MobiDB-lite"/>
    </source>
</evidence>
<protein>
    <recommendedName>
        <fullName evidence="3">DUF11 domain-containing protein</fullName>
    </recommendedName>
</protein>
<name>A0ABP9VI03_9BACT</name>
<dbReference type="EMBL" id="BAABRO010000001">
    <property type="protein sequence ID" value="GAA5504841.1"/>
    <property type="molecule type" value="Genomic_DNA"/>
</dbReference>
<evidence type="ECO:0000313" key="5">
    <source>
        <dbReference type="Proteomes" id="UP001416858"/>
    </source>
</evidence>
<dbReference type="RefSeq" id="WP_345681923.1">
    <property type="nucleotide sequence ID" value="NZ_BAABRO010000001.1"/>
</dbReference>
<dbReference type="InterPro" id="IPR051172">
    <property type="entry name" value="Chlamydia_OmcB"/>
</dbReference>
<comment type="caution">
    <text evidence="4">The sequence shown here is derived from an EMBL/GenBank/DDBJ whole genome shotgun (WGS) entry which is preliminary data.</text>
</comment>
<dbReference type="PANTHER" id="PTHR34819:SF4">
    <property type="entry name" value="LARGE CYSTEINE-RICH PERIPLASMIC PROTEIN OMCB"/>
    <property type="match status" value="1"/>
</dbReference>
<evidence type="ECO:0000256" key="2">
    <source>
        <dbReference type="SAM" id="SignalP"/>
    </source>
</evidence>
<dbReference type="Pfam" id="PF01345">
    <property type="entry name" value="DUF11"/>
    <property type="match status" value="1"/>
</dbReference>
<sequence>MSRWLNTTSLFTVLVAAAIGIGPGVAQADEAITTGDGLLTLRASMPEETRVGESFTYTVEVTNASDNIVLHDIELKQRKAKGLSIESVSVKGADAKNQKKNNAKKTTTEKSSTSSDSMKIAMLNPGQSRTLEVTASADEEGELRSCLEIASYTPAICLSSKVVKPQLELTKTAPDKANRCDVIELEYAVKNGGSGDVGPFVVTDSLGDGLATIEGNSELEFKVDGLKAGDTRKFVARVYAQKAGTFSSRAEAKAKNSDLSSRSKETSTDVITADLAVNVEGPNRLYGDQMAEFTASITNTGNAPAENVQVRVLWPNKSRLLDMSDMSIAKQDKQSKQANNKQANKGEPTPAKDNKKSKDNQNAKTASDGDAKDKKSGKQSSDKNSDKQKIAMEMNEDTITIDRLEAGQTATFDYALRAGDVDKLPTKVVATYVCTVDAAEDQAKAEARATSMAMAEAKIVRLPAMQLLVIDDEDPVSNGDEVVYMIRVWNEGDAADNKVKVVAELPEGLTFQSAEGPTKHNQDGSKITFEPIKTMQPGDRMDYKVIAKAEGNENVLFKAKLSSEKLSQEVTTEEPTRLFSRQAKK</sequence>
<dbReference type="PANTHER" id="PTHR34819">
    <property type="entry name" value="LARGE CYSTEINE-RICH PERIPLASMIC PROTEIN OMCB"/>
    <property type="match status" value="1"/>
</dbReference>
<dbReference type="Proteomes" id="UP001416858">
    <property type="component" value="Unassembled WGS sequence"/>
</dbReference>
<organism evidence="4 5">
    <name type="scientific">Novipirellula caenicola</name>
    <dbReference type="NCBI Taxonomy" id="1536901"/>
    <lineage>
        <taxon>Bacteria</taxon>
        <taxon>Pseudomonadati</taxon>
        <taxon>Planctomycetota</taxon>
        <taxon>Planctomycetia</taxon>
        <taxon>Pirellulales</taxon>
        <taxon>Pirellulaceae</taxon>
        <taxon>Novipirellula</taxon>
    </lineage>
</organism>
<evidence type="ECO:0000259" key="3">
    <source>
        <dbReference type="Pfam" id="PF01345"/>
    </source>
</evidence>
<reference evidence="4 5" key="1">
    <citation type="submission" date="2024-02" db="EMBL/GenBank/DDBJ databases">
        <title>Rhodopirellula caenicola NBRC 110016.</title>
        <authorList>
            <person name="Ichikawa N."/>
            <person name="Katano-Makiyama Y."/>
            <person name="Hidaka K."/>
        </authorList>
    </citation>
    <scope>NUCLEOTIDE SEQUENCE [LARGE SCALE GENOMIC DNA]</scope>
    <source>
        <strain evidence="4 5">NBRC 110016</strain>
    </source>
</reference>
<feature type="domain" description="DUF11" evidence="3">
    <location>
        <begin position="473"/>
        <end position="565"/>
    </location>
</feature>